<sequence length="226" mass="23304">MGVKDCLDYCSGNWVTMFCLLEGPGLLMRGFRSHWAGARQAGGVDAVEHLEAALQALLALASKPQGMDALLHSPPTLKRLVATLQMAHIDTSLPKLALQVLSKAMLSSEAGYVLVLSSLLGKPLHGPSTALHHANKQPSSPPQSDSHADQPAAPKPIPCDHPSSSTIVSTSGKAPPPPGPPPPPVTGSRPNQPSRPAPPPPPGPPPPPPVSGAKVNQSSRPAPPPP</sequence>
<dbReference type="InterPro" id="IPR011989">
    <property type="entry name" value="ARM-like"/>
</dbReference>
<feature type="compositionally biased region" description="Pro residues" evidence="1">
    <location>
        <begin position="193"/>
        <end position="210"/>
    </location>
</feature>
<dbReference type="Proteomes" id="UP000815325">
    <property type="component" value="Unassembled WGS sequence"/>
</dbReference>
<dbReference type="InterPro" id="IPR016024">
    <property type="entry name" value="ARM-type_fold"/>
</dbReference>
<accession>A0ABQ7H3T4</accession>
<feature type="compositionally biased region" description="Pro residues" evidence="1">
    <location>
        <begin position="174"/>
        <end position="185"/>
    </location>
</feature>
<comment type="caution">
    <text evidence="2">The sequence shown here is derived from an EMBL/GenBank/DDBJ whole genome shotgun (WGS) entry which is preliminary data.</text>
</comment>
<proteinExistence type="predicted"/>
<dbReference type="SUPFAM" id="SSF48371">
    <property type="entry name" value="ARM repeat"/>
    <property type="match status" value="1"/>
</dbReference>
<feature type="compositionally biased region" description="Polar residues" evidence="1">
    <location>
        <begin position="162"/>
        <end position="172"/>
    </location>
</feature>
<keyword evidence="3" id="KW-1185">Reference proteome</keyword>
<feature type="compositionally biased region" description="Polar residues" evidence="1">
    <location>
        <begin position="136"/>
        <end position="145"/>
    </location>
</feature>
<feature type="region of interest" description="Disordered" evidence="1">
    <location>
        <begin position="127"/>
        <end position="226"/>
    </location>
</feature>
<name>A0ABQ7H3T4_DUNSA</name>
<dbReference type="Gene3D" id="1.25.10.10">
    <property type="entry name" value="Leucine-rich Repeat Variant"/>
    <property type="match status" value="1"/>
</dbReference>
<evidence type="ECO:0000313" key="2">
    <source>
        <dbReference type="EMBL" id="KAF5841518.1"/>
    </source>
</evidence>
<feature type="non-terminal residue" evidence="2">
    <location>
        <position position="226"/>
    </location>
</feature>
<reference evidence="2" key="1">
    <citation type="submission" date="2017-08" db="EMBL/GenBank/DDBJ databases">
        <authorList>
            <person name="Polle J.E."/>
            <person name="Barry K."/>
            <person name="Cushman J."/>
            <person name="Schmutz J."/>
            <person name="Tran D."/>
            <person name="Hathwaick L.T."/>
            <person name="Yim W.C."/>
            <person name="Jenkins J."/>
            <person name="Mckie-Krisberg Z.M."/>
            <person name="Prochnik S."/>
            <person name="Lindquist E."/>
            <person name="Dockter R.B."/>
            <person name="Adam C."/>
            <person name="Molina H."/>
            <person name="Bunkerborg J."/>
            <person name="Jin E."/>
            <person name="Buchheim M."/>
            <person name="Magnuson J."/>
        </authorList>
    </citation>
    <scope>NUCLEOTIDE SEQUENCE</scope>
    <source>
        <strain evidence="2">CCAP 19/18</strain>
    </source>
</reference>
<dbReference type="EMBL" id="MU069483">
    <property type="protein sequence ID" value="KAF5841518.1"/>
    <property type="molecule type" value="Genomic_DNA"/>
</dbReference>
<evidence type="ECO:0000256" key="1">
    <source>
        <dbReference type="SAM" id="MobiDB-lite"/>
    </source>
</evidence>
<evidence type="ECO:0000313" key="3">
    <source>
        <dbReference type="Proteomes" id="UP000815325"/>
    </source>
</evidence>
<organism evidence="2 3">
    <name type="scientific">Dunaliella salina</name>
    <name type="common">Green alga</name>
    <name type="synonym">Protococcus salinus</name>
    <dbReference type="NCBI Taxonomy" id="3046"/>
    <lineage>
        <taxon>Eukaryota</taxon>
        <taxon>Viridiplantae</taxon>
        <taxon>Chlorophyta</taxon>
        <taxon>core chlorophytes</taxon>
        <taxon>Chlorophyceae</taxon>
        <taxon>CS clade</taxon>
        <taxon>Chlamydomonadales</taxon>
        <taxon>Dunaliellaceae</taxon>
        <taxon>Dunaliella</taxon>
    </lineage>
</organism>
<gene>
    <name evidence="2" type="ORF">DUNSADRAFT_12446</name>
</gene>
<protein>
    <submittedName>
        <fullName evidence="2">Uncharacterized protein</fullName>
    </submittedName>
</protein>